<evidence type="ECO:0000313" key="2">
    <source>
        <dbReference type="EMBL" id="AVI43932.1"/>
    </source>
</evidence>
<keyword evidence="2" id="KW-0614">Plasmid</keyword>
<dbReference type="GO" id="GO:0032259">
    <property type="term" value="P:methylation"/>
    <property type="evidence" value="ECO:0007669"/>
    <property type="project" value="UniProtKB-KW"/>
</dbReference>
<dbReference type="InterPro" id="IPR025714">
    <property type="entry name" value="Methyltranfer_dom"/>
</dbReference>
<evidence type="ECO:0000259" key="1">
    <source>
        <dbReference type="Pfam" id="PF13847"/>
    </source>
</evidence>
<sequence>MNFFDRLNIYLYHTKRCKEWANQPHKILGWKSEESQLSRFGVIARQTDFNNKSVLDLGCGYSDLKPYLDQYYDITHYTGVDQLEFFIKAARKRQLKNSQFIHADFARQTLTKCDIVVASGSLNYHSSQYNHLFRMIDKMYQTANEFVILNLLNTETFSGGELLTAYYPDYVLNHCKSLTSTSYIIENNDNNDFSIVLKKNPSKL</sequence>
<keyword evidence="2" id="KW-0489">Methyltransferase</keyword>
<dbReference type="SUPFAM" id="SSF53335">
    <property type="entry name" value="S-adenosyl-L-methionine-dependent methyltransferases"/>
    <property type="match status" value="1"/>
</dbReference>
<dbReference type="Pfam" id="PF13847">
    <property type="entry name" value="Methyltransf_31"/>
    <property type="match status" value="1"/>
</dbReference>
<dbReference type="CDD" id="cd02440">
    <property type="entry name" value="AdoMet_MTases"/>
    <property type="match status" value="1"/>
</dbReference>
<geneLocation type="plasmid" evidence="2">
    <name>pPp47</name>
</geneLocation>
<dbReference type="InterPro" id="IPR029063">
    <property type="entry name" value="SAM-dependent_MTases_sf"/>
</dbReference>
<reference evidence="2" key="1">
    <citation type="journal article" date="2018" name="Antimicrob. Agents Chemother.">
        <title>Characterization of the complete nucleotide sequences of IMP-4-encoding plasmids, belonging to diverse Inc families, recovered from Enterobacteriaceae of wildlife origin.</title>
        <authorList>
            <person name="Dolejska M."/>
            <person name="Papagiannitsis C.C."/>
            <person name="Pratova H."/>
            <person name="Medvecky M."/>
            <person name="Davidova Gerzova L."/>
            <person name="Valcek A."/>
        </authorList>
    </citation>
    <scope>NUCLEOTIDE SEQUENCE</scope>
    <source>
        <plasmid evidence="2">pPp47</plasmid>
    </source>
</reference>
<dbReference type="GO" id="GO:0008168">
    <property type="term" value="F:methyltransferase activity"/>
    <property type="evidence" value="ECO:0007669"/>
    <property type="project" value="UniProtKB-KW"/>
</dbReference>
<accession>A0A2P1BQB2</accession>
<proteinExistence type="predicted"/>
<name>A0A2P1BQB2_9GAMM</name>
<dbReference type="RefSeq" id="WP_102939358.1">
    <property type="nucleotide sequence ID" value="NZ_JAPGAG010000006.1"/>
</dbReference>
<dbReference type="EMBL" id="MG516912">
    <property type="protein sequence ID" value="AVI43932.1"/>
    <property type="molecule type" value="Genomic_DNA"/>
</dbReference>
<dbReference type="Gene3D" id="3.40.50.150">
    <property type="entry name" value="Vaccinia Virus protein VP39"/>
    <property type="match status" value="1"/>
</dbReference>
<protein>
    <submittedName>
        <fullName evidence="2">Class I SAM-dependent methyltransferase</fullName>
    </submittedName>
</protein>
<feature type="domain" description="Methyltransferase" evidence="1">
    <location>
        <begin position="50"/>
        <end position="146"/>
    </location>
</feature>
<keyword evidence="2" id="KW-0808">Transferase</keyword>
<dbReference type="AlphaFoldDB" id="A0A2P1BQB2"/>
<organism evidence="2">
    <name type="scientific">Proteus penneri</name>
    <dbReference type="NCBI Taxonomy" id="102862"/>
    <lineage>
        <taxon>Bacteria</taxon>
        <taxon>Pseudomonadati</taxon>
        <taxon>Pseudomonadota</taxon>
        <taxon>Gammaproteobacteria</taxon>
        <taxon>Enterobacterales</taxon>
        <taxon>Morganellaceae</taxon>
        <taxon>Proteus</taxon>
    </lineage>
</organism>